<dbReference type="PROSITE" id="PS50987">
    <property type="entry name" value="HTH_ARSR_2"/>
    <property type="match status" value="1"/>
</dbReference>
<dbReference type="PANTHER" id="PTHR38600:SF2">
    <property type="entry name" value="SLL0088 PROTEIN"/>
    <property type="match status" value="1"/>
</dbReference>
<feature type="domain" description="HTH arsR-type" evidence="1">
    <location>
        <begin position="1"/>
        <end position="94"/>
    </location>
</feature>
<dbReference type="GO" id="GO:0003700">
    <property type="term" value="F:DNA-binding transcription factor activity"/>
    <property type="evidence" value="ECO:0007669"/>
    <property type="project" value="InterPro"/>
</dbReference>
<dbReference type="InterPro" id="IPR036390">
    <property type="entry name" value="WH_DNA-bd_sf"/>
</dbReference>
<dbReference type="Proteomes" id="UP000034883">
    <property type="component" value="Chromosome"/>
</dbReference>
<dbReference type="SUPFAM" id="SSF46785">
    <property type="entry name" value="Winged helix' DNA-binding domain"/>
    <property type="match status" value="1"/>
</dbReference>
<accession>A0A0F6W8X0</accession>
<dbReference type="STRING" id="927083.DB32_007580"/>
<dbReference type="InterPro" id="IPR011991">
    <property type="entry name" value="ArsR-like_HTH"/>
</dbReference>
<dbReference type="KEGG" id="samy:DB32_007580"/>
<dbReference type="RefSeq" id="WP_053237400.1">
    <property type="nucleotide sequence ID" value="NZ_CP011125.1"/>
</dbReference>
<dbReference type="AlphaFoldDB" id="A0A0F6W8X0"/>
<reference evidence="2 3" key="1">
    <citation type="submission" date="2015-03" db="EMBL/GenBank/DDBJ databases">
        <title>Genome assembly of Sandaracinus amylolyticus DSM 53668.</title>
        <authorList>
            <person name="Sharma G."/>
            <person name="Subramanian S."/>
        </authorList>
    </citation>
    <scope>NUCLEOTIDE SEQUENCE [LARGE SCALE GENOMIC DNA]</scope>
    <source>
        <strain evidence="2 3">DSM 53668</strain>
    </source>
</reference>
<dbReference type="PRINTS" id="PR00778">
    <property type="entry name" value="HTHARSR"/>
</dbReference>
<dbReference type="EMBL" id="CP011125">
    <property type="protein sequence ID" value="AKF10431.1"/>
    <property type="molecule type" value="Genomic_DNA"/>
</dbReference>
<dbReference type="InterPro" id="IPR001845">
    <property type="entry name" value="HTH_ArsR_DNA-bd_dom"/>
</dbReference>
<organism evidence="2 3">
    <name type="scientific">Sandaracinus amylolyticus</name>
    <dbReference type="NCBI Taxonomy" id="927083"/>
    <lineage>
        <taxon>Bacteria</taxon>
        <taxon>Pseudomonadati</taxon>
        <taxon>Myxococcota</taxon>
        <taxon>Polyangia</taxon>
        <taxon>Polyangiales</taxon>
        <taxon>Sandaracinaceae</taxon>
        <taxon>Sandaracinus</taxon>
    </lineage>
</organism>
<dbReference type="Pfam" id="PF12840">
    <property type="entry name" value="HTH_20"/>
    <property type="match status" value="1"/>
</dbReference>
<sequence>MHREAALDRTFRALADPTRRSMIHALASGEARSAGELGARFRSAQPTISRHLKVLEQACLVERRVEGRVHRFRLRREPLAEASQWLERHQAFWTGAVDQLEQLLKESER</sequence>
<dbReference type="PANTHER" id="PTHR38600">
    <property type="entry name" value="TRANSCRIPTIONAL REGULATORY PROTEIN"/>
    <property type="match status" value="1"/>
</dbReference>
<dbReference type="NCBIfam" id="NF033788">
    <property type="entry name" value="HTH_metalloreg"/>
    <property type="match status" value="1"/>
</dbReference>
<protein>
    <submittedName>
        <fullName evidence="2">Transcriptional regulator, ArsR family protein</fullName>
    </submittedName>
</protein>
<evidence type="ECO:0000313" key="3">
    <source>
        <dbReference type="Proteomes" id="UP000034883"/>
    </source>
</evidence>
<dbReference type="InterPro" id="IPR036388">
    <property type="entry name" value="WH-like_DNA-bd_sf"/>
</dbReference>
<evidence type="ECO:0000313" key="2">
    <source>
        <dbReference type="EMBL" id="AKF10431.1"/>
    </source>
</evidence>
<dbReference type="OrthoDB" id="9800493at2"/>
<keyword evidence="3" id="KW-1185">Reference proteome</keyword>
<name>A0A0F6W8X0_9BACT</name>
<evidence type="ECO:0000259" key="1">
    <source>
        <dbReference type="PROSITE" id="PS50987"/>
    </source>
</evidence>
<proteinExistence type="predicted"/>
<dbReference type="Gene3D" id="1.10.10.10">
    <property type="entry name" value="Winged helix-like DNA-binding domain superfamily/Winged helix DNA-binding domain"/>
    <property type="match status" value="1"/>
</dbReference>
<dbReference type="CDD" id="cd00090">
    <property type="entry name" value="HTH_ARSR"/>
    <property type="match status" value="1"/>
</dbReference>
<dbReference type="SMART" id="SM00418">
    <property type="entry name" value="HTH_ARSR"/>
    <property type="match status" value="1"/>
</dbReference>
<gene>
    <name evidence="2" type="ORF">DB32_007580</name>
</gene>